<proteinExistence type="predicted"/>
<keyword evidence="2" id="KW-1185">Reference proteome</keyword>
<sequence length="102" mass="11546">MDMRMWTAAEPAGEIRVHQDDEQGYQCSMKVHAWEGNQQVAKAEGKVVAVVYGVINSGNAEIRVQYEQKDYAAHKTNLVVQRAVKQAIKRIQDHVIPYLNGH</sequence>
<dbReference type="EMBL" id="JAQAGZ010000023">
    <property type="protein sequence ID" value="MCZ8516336.1"/>
    <property type="molecule type" value="Genomic_DNA"/>
</dbReference>
<dbReference type="Proteomes" id="UP001527882">
    <property type="component" value="Unassembled WGS sequence"/>
</dbReference>
<protein>
    <submittedName>
        <fullName evidence="1">Uncharacterized protein</fullName>
    </submittedName>
</protein>
<evidence type="ECO:0000313" key="2">
    <source>
        <dbReference type="Proteomes" id="UP001527882"/>
    </source>
</evidence>
<accession>A0ABT4QHY0</accession>
<organism evidence="1 2">
    <name type="scientific">Paenibacillus gyeongsangnamensis</name>
    <dbReference type="NCBI Taxonomy" id="3388067"/>
    <lineage>
        <taxon>Bacteria</taxon>
        <taxon>Bacillati</taxon>
        <taxon>Bacillota</taxon>
        <taxon>Bacilli</taxon>
        <taxon>Bacillales</taxon>
        <taxon>Paenibacillaceae</taxon>
        <taxon>Paenibacillus</taxon>
    </lineage>
</organism>
<reference evidence="1 2" key="1">
    <citation type="submission" date="2022-12" db="EMBL/GenBank/DDBJ databases">
        <title>Draft genome sequence of Paenibacillus sp. dW9.</title>
        <authorList>
            <person name="Choi E.-W."/>
            <person name="Kim D.-U."/>
        </authorList>
    </citation>
    <scope>NUCLEOTIDE SEQUENCE [LARGE SCALE GENOMIC DNA]</scope>
    <source>
        <strain evidence="2">dW9</strain>
    </source>
</reference>
<evidence type="ECO:0000313" key="1">
    <source>
        <dbReference type="EMBL" id="MCZ8516336.1"/>
    </source>
</evidence>
<comment type="caution">
    <text evidence="1">The sequence shown here is derived from an EMBL/GenBank/DDBJ whole genome shotgun (WGS) entry which is preliminary data.</text>
</comment>
<name>A0ABT4QHY0_9BACL</name>
<gene>
    <name evidence="1" type="ORF">O9H85_28880</name>
</gene>
<dbReference type="RefSeq" id="WP_269884869.1">
    <property type="nucleotide sequence ID" value="NZ_JAQAGZ010000023.1"/>
</dbReference>